<name>A0AAE1SA45_9SOLA</name>
<protein>
    <submittedName>
        <fullName evidence="1">Uncharacterized protein</fullName>
    </submittedName>
</protein>
<comment type="caution">
    <text evidence="1">The sequence shown here is derived from an EMBL/GenBank/DDBJ whole genome shotgun (WGS) entry which is preliminary data.</text>
</comment>
<dbReference type="Proteomes" id="UP001291623">
    <property type="component" value="Unassembled WGS sequence"/>
</dbReference>
<organism evidence="1 2">
    <name type="scientific">Anisodus tanguticus</name>
    <dbReference type="NCBI Taxonomy" id="243964"/>
    <lineage>
        <taxon>Eukaryota</taxon>
        <taxon>Viridiplantae</taxon>
        <taxon>Streptophyta</taxon>
        <taxon>Embryophyta</taxon>
        <taxon>Tracheophyta</taxon>
        <taxon>Spermatophyta</taxon>
        <taxon>Magnoliopsida</taxon>
        <taxon>eudicotyledons</taxon>
        <taxon>Gunneridae</taxon>
        <taxon>Pentapetalae</taxon>
        <taxon>asterids</taxon>
        <taxon>lamiids</taxon>
        <taxon>Solanales</taxon>
        <taxon>Solanaceae</taxon>
        <taxon>Solanoideae</taxon>
        <taxon>Hyoscyameae</taxon>
        <taxon>Anisodus</taxon>
    </lineage>
</organism>
<keyword evidence="2" id="KW-1185">Reference proteome</keyword>
<sequence length="77" mass="8580">MSVSGSGKDGCDMLPNSSYKGMTKQLKLQLLLVNNNNNNNIPTWIWESSVHRPYLYLGKGSSLSISPLVDQSLLRRL</sequence>
<gene>
    <name evidence="1" type="ORF">RND71_013791</name>
</gene>
<dbReference type="AlphaFoldDB" id="A0AAE1SA45"/>
<reference evidence="1" key="1">
    <citation type="submission" date="2023-12" db="EMBL/GenBank/DDBJ databases">
        <title>Genome assembly of Anisodus tanguticus.</title>
        <authorList>
            <person name="Wang Y.-J."/>
        </authorList>
    </citation>
    <scope>NUCLEOTIDE SEQUENCE</scope>
    <source>
        <strain evidence="1">KB-2021</strain>
        <tissue evidence="1">Leaf</tissue>
    </source>
</reference>
<evidence type="ECO:0000313" key="2">
    <source>
        <dbReference type="Proteomes" id="UP001291623"/>
    </source>
</evidence>
<evidence type="ECO:0000313" key="1">
    <source>
        <dbReference type="EMBL" id="KAK4365911.1"/>
    </source>
</evidence>
<dbReference type="EMBL" id="JAVYJV010000007">
    <property type="protein sequence ID" value="KAK4365911.1"/>
    <property type="molecule type" value="Genomic_DNA"/>
</dbReference>
<accession>A0AAE1SA45</accession>
<proteinExistence type="predicted"/>